<evidence type="ECO:0000256" key="2">
    <source>
        <dbReference type="SAM" id="SignalP"/>
    </source>
</evidence>
<dbReference type="PANTHER" id="PTHR30006:SF2">
    <property type="entry name" value="ABC TRANSPORTER SUBSTRATE-BINDING PROTEIN"/>
    <property type="match status" value="1"/>
</dbReference>
<evidence type="ECO:0000256" key="1">
    <source>
        <dbReference type="ARBA" id="ARBA00022729"/>
    </source>
</evidence>
<reference evidence="4" key="1">
    <citation type="submission" date="2016-12" db="EMBL/GenBank/DDBJ databases">
        <authorList>
            <person name="Meng X."/>
        </authorList>
    </citation>
    <scope>NUCLEOTIDE SEQUENCE [LARGE SCALE GENOMIC DNA]</scope>
    <source>
        <strain evidence="4">DSM 20732</strain>
    </source>
</reference>
<dbReference type="InParanoid" id="A0A1Q5PUT9"/>
<dbReference type="NCBIfam" id="TIGR01254">
    <property type="entry name" value="sfuA"/>
    <property type="match status" value="1"/>
</dbReference>
<evidence type="ECO:0000313" key="4">
    <source>
        <dbReference type="Proteomes" id="UP000185612"/>
    </source>
</evidence>
<dbReference type="GO" id="GO:0015888">
    <property type="term" value="P:thiamine transport"/>
    <property type="evidence" value="ECO:0007669"/>
    <property type="project" value="InterPro"/>
</dbReference>
<dbReference type="EMBL" id="MQVS01000007">
    <property type="protein sequence ID" value="OKL51363.1"/>
    <property type="molecule type" value="Genomic_DNA"/>
</dbReference>
<feature type="signal peptide" evidence="2">
    <location>
        <begin position="1"/>
        <end position="20"/>
    </location>
</feature>
<accession>A0A1Q5PUT9</accession>
<protein>
    <submittedName>
        <fullName evidence="3">Thiamine ABC transporter substrate-binding protein</fullName>
    </submittedName>
</protein>
<dbReference type="STRING" id="52770.BSZ40_07255"/>
<dbReference type="RefSeq" id="WP_073824698.1">
    <property type="nucleotide sequence ID" value="NZ_JAUNKL010000009.1"/>
</dbReference>
<dbReference type="SUPFAM" id="SSF53850">
    <property type="entry name" value="Periplasmic binding protein-like II"/>
    <property type="match status" value="1"/>
</dbReference>
<evidence type="ECO:0000313" key="3">
    <source>
        <dbReference type="EMBL" id="OKL51363.1"/>
    </source>
</evidence>
<dbReference type="Pfam" id="PF13343">
    <property type="entry name" value="SBP_bac_6"/>
    <property type="match status" value="1"/>
</dbReference>
<gene>
    <name evidence="3" type="ORF">BSZ40_07255</name>
</gene>
<dbReference type="PROSITE" id="PS51257">
    <property type="entry name" value="PROKAR_LIPOPROTEIN"/>
    <property type="match status" value="1"/>
</dbReference>
<dbReference type="GO" id="GO:0030976">
    <property type="term" value="F:thiamine pyrophosphate binding"/>
    <property type="evidence" value="ECO:0007669"/>
    <property type="project" value="TreeGrafter"/>
</dbReference>
<dbReference type="AlphaFoldDB" id="A0A1Q5PUT9"/>
<dbReference type="GO" id="GO:0030288">
    <property type="term" value="C:outer membrane-bounded periplasmic space"/>
    <property type="evidence" value="ECO:0007669"/>
    <property type="project" value="TreeGrafter"/>
</dbReference>
<keyword evidence="1 2" id="KW-0732">Signal</keyword>
<dbReference type="InterPro" id="IPR005948">
    <property type="entry name" value="ThiB-like"/>
</dbReference>
<comment type="caution">
    <text evidence="3">The sequence shown here is derived from an EMBL/GenBank/DDBJ whole genome shotgun (WGS) entry which is preliminary data.</text>
</comment>
<feature type="chain" id="PRO_5039626254" evidence="2">
    <location>
        <begin position="21"/>
        <end position="353"/>
    </location>
</feature>
<name>A0A1Q5PUT9_9ACTO</name>
<dbReference type="OrthoDB" id="5412681at2"/>
<proteinExistence type="predicted"/>
<dbReference type="GO" id="GO:0030975">
    <property type="term" value="F:thiamine binding"/>
    <property type="evidence" value="ECO:0007669"/>
    <property type="project" value="InterPro"/>
</dbReference>
<organism evidence="3 4">
    <name type="scientific">Buchananella hordeovulneris</name>
    <dbReference type="NCBI Taxonomy" id="52770"/>
    <lineage>
        <taxon>Bacteria</taxon>
        <taxon>Bacillati</taxon>
        <taxon>Actinomycetota</taxon>
        <taxon>Actinomycetes</taxon>
        <taxon>Actinomycetales</taxon>
        <taxon>Actinomycetaceae</taxon>
        <taxon>Buchananella</taxon>
    </lineage>
</organism>
<dbReference type="Gene3D" id="3.40.190.10">
    <property type="entry name" value="Periplasmic binding protein-like II"/>
    <property type="match status" value="2"/>
</dbReference>
<sequence length="353" mass="37462">MRISRLLASACAASLLAACAGGQPAPTAGDAAAGGADKEVVVLTHNSFELPAELITKFEQSSGYRLQLVPSGDGGELVNKLALTKDAPLGDAVYGVDNTFASRALQEGVVAPVELELPAGVADYQVAGRSELTPIDMGDVCVNADKAWFDAQGLAVPQTFADLTKPEYRGLLVALNPATSSPGLAFMLATVGHFGEEKFTDFWRQLADGGLRVSDGWSEAFGADFSAGEGKGKYPLMVSYASSPSYFVNDDATATTVVNLPDTCFRQVEYAGVLTGAKEPEGAKAFLEFLLSKEVQEVLPDVIYMYPVRQDAVLPEKLAKFGPLSPHPITVDPEQIDAHRADWITKWSEAVAK</sequence>
<keyword evidence="4" id="KW-1185">Reference proteome</keyword>
<dbReference type="Proteomes" id="UP000185612">
    <property type="component" value="Unassembled WGS sequence"/>
</dbReference>
<dbReference type="PANTHER" id="PTHR30006">
    <property type="entry name" value="THIAMINE-BINDING PERIPLASMIC PROTEIN-RELATED"/>
    <property type="match status" value="1"/>
</dbReference>